<reference evidence="1 2" key="1">
    <citation type="submission" date="2014-11" db="EMBL/GenBank/DDBJ databases">
        <title>Genetic blueprint of the zoonotic pathogen Toxocara canis.</title>
        <authorList>
            <person name="Zhu X.-Q."/>
            <person name="Korhonen P.K."/>
            <person name="Cai H."/>
            <person name="Young N.D."/>
            <person name="Nejsum P."/>
            <person name="von Samson-Himmelstjerna G."/>
            <person name="Boag P.R."/>
            <person name="Tan P."/>
            <person name="Li Q."/>
            <person name="Min J."/>
            <person name="Yang Y."/>
            <person name="Wang X."/>
            <person name="Fang X."/>
            <person name="Hall R.S."/>
            <person name="Hofmann A."/>
            <person name="Sternberg P.W."/>
            <person name="Jex A.R."/>
            <person name="Gasser R.B."/>
        </authorList>
    </citation>
    <scope>NUCLEOTIDE SEQUENCE [LARGE SCALE GENOMIC DNA]</scope>
    <source>
        <strain evidence="1">PN_DK_2014</strain>
    </source>
</reference>
<name>A0A0B2VJV0_TOXCA</name>
<dbReference type="Proteomes" id="UP000031036">
    <property type="component" value="Unassembled WGS sequence"/>
</dbReference>
<protein>
    <submittedName>
        <fullName evidence="1">Uncharacterized protein</fullName>
    </submittedName>
</protein>
<organism evidence="1 2">
    <name type="scientific">Toxocara canis</name>
    <name type="common">Canine roundworm</name>
    <dbReference type="NCBI Taxonomy" id="6265"/>
    <lineage>
        <taxon>Eukaryota</taxon>
        <taxon>Metazoa</taxon>
        <taxon>Ecdysozoa</taxon>
        <taxon>Nematoda</taxon>
        <taxon>Chromadorea</taxon>
        <taxon>Rhabditida</taxon>
        <taxon>Spirurina</taxon>
        <taxon>Ascaridomorpha</taxon>
        <taxon>Ascaridoidea</taxon>
        <taxon>Toxocaridae</taxon>
        <taxon>Toxocara</taxon>
    </lineage>
</organism>
<gene>
    <name evidence="1" type="ORF">Tcan_12759</name>
</gene>
<evidence type="ECO:0000313" key="1">
    <source>
        <dbReference type="EMBL" id="KHN81878.1"/>
    </source>
</evidence>
<proteinExistence type="predicted"/>
<accession>A0A0B2VJV0</accession>
<dbReference type="EMBL" id="JPKZ01001446">
    <property type="protein sequence ID" value="KHN81878.1"/>
    <property type="molecule type" value="Genomic_DNA"/>
</dbReference>
<sequence>MIEIFALSSYKGNAKKHNTYGNPYLKGRCADSEIDSLIRASEALKTRDFTERNVGSELVSCRQFVPLPYVYASA</sequence>
<comment type="caution">
    <text evidence="1">The sequence shown here is derived from an EMBL/GenBank/DDBJ whole genome shotgun (WGS) entry which is preliminary data.</text>
</comment>
<keyword evidence="2" id="KW-1185">Reference proteome</keyword>
<evidence type="ECO:0000313" key="2">
    <source>
        <dbReference type="Proteomes" id="UP000031036"/>
    </source>
</evidence>
<dbReference type="AlphaFoldDB" id="A0A0B2VJV0"/>